<evidence type="ECO:0000313" key="3">
    <source>
        <dbReference type="EMBL" id="NKQ52738.1"/>
    </source>
</evidence>
<organism evidence="3 4">
    <name type="scientific">Amycolatopsis acididurans</name>
    <dbReference type="NCBI Taxonomy" id="2724524"/>
    <lineage>
        <taxon>Bacteria</taxon>
        <taxon>Bacillati</taxon>
        <taxon>Actinomycetota</taxon>
        <taxon>Actinomycetes</taxon>
        <taxon>Pseudonocardiales</taxon>
        <taxon>Pseudonocardiaceae</taxon>
        <taxon>Amycolatopsis</taxon>
    </lineage>
</organism>
<dbReference type="PANTHER" id="PTHR23308">
    <property type="entry name" value="NUCLEAR INHIBITOR OF PROTEIN PHOSPHATASE-1"/>
    <property type="match status" value="1"/>
</dbReference>
<dbReference type="EMBL" id="JAAXLS010000003">
    <property type="protein sequence ID" value="NKQ52738.1"/>
    <property type="molecule type" value="Genomic_DNA"/>
</dbReference>
<dbReference type="CDD" id="cd00060">
    <property type="entry name" value="FHA"/>
    <property type="match status" value="1"/>
</dbReference>
<dbReference type="PROSITE" id="PS50006">
    <property type="entry name" value="FHA_DOMAIN"/>
    <property type="match status" value="1"/>
</dbReference>
<keyword evidence="4" id="KW-1185">Reference proteome</keyword>
<proteinExistence type="predicted"/>
<evidence type="ECO:0000256" key="1">
    <source>
        <dbReference type="ARBA" id="ARBA00022553"/>
    </source>
</evidence>
<accession>A0ABX1IYY6</accession>
<evidence type="ECO:0000313" key="4">
    <source>
        <dbReference type="Proteomes" id="UP000715441"/>
    </source>
</evidence>
<sequence length="220" mass="22938">MPVCVNGHDSADDEYCDVCGLAFAAPEAPAAPVPEPAPEPAPAAHPCPACGAPVEGRFCESCGHDSLAAPPEPAPQSAAGDRKEATGTFAVLVTADRAYYDTVRAEGGSGADPVEFPPFCPERRFPLRGKQMSIGRRSVSRGILPDIDLTGPPEDAGVSRMHALLVADDTGTWSIVDMDSANGTYLGNSRAPLKPNTPHPLADGDTVHLGAWTTLTLIRE</sequence>
<dbReference type="Pfam" id="PF00498">
    <property type="entry name" value="FHA"/>
    <property type="match status" value="1"/>
</dbReference>
<feature type="domain" description="FHA" evidence="2">
    <location>
        <begin position="132"/>
        <end position="191"/>
    </location>
</feature>
<gene>
    <name evidence="3" type="ORF">HFP15_07570</name>
</gene>
<dbReference type="SUPFAM" id="SSF49879">
    <property type="entry name" value="SMAD/FHA domain"/>
    <property type="match status" value="1"/>
</dbReference>
<dbReference type="InterPro" id="IPR050923">
    <property type="entry name" value="Cell_Proc_Reg/RNA_Proc"/>
</dbReference>
<dbReference type="Proteomes" id="UP000715441">
    <property type="component" value="Unassembled WGS sequence"/>
</dbReference>
<comment type="caution">
    <text evidence="3">The sequence shown here is derived from an EMBL/GenBank/DDBJ whole genome shotgun (WGS) entry which is preliminary data.</text>
</comment>
<dbReference type="SMART" id="SM00240">
    <property type="entry name" value="FHA"/>
    <property type="match status" value="1"/>
</dbReference>
<protein>
    <submittedName>
        <fullName evidence="3">FHA domain-containing protein</fullName>
    </submittedName>
</protein>
<reference evidence="3 4" key="1">
    <citation type="submission" date="2020-04" db="EMBL/GenBank/DDBJ databases">
        <title>Novel species.</title>
        <authorList>
            <person name="Teo W.F.A."/>
            <person name="Lipun K."/>
            <person name="Srisuk N."/>
            <person name="Duangmal K."/>
        </authorList>
    </citation>
    <scope>NUCLEOTIDE SEQUENCE [LARGE SCALE GENOMIC DNA]</scope>
    <source>
        <strain evidence="3 4">K13G38</strain>
    </source>
</reference>
<dbReference type="InterPro" id="IPR008984">
    <property type="entry name" value="SMAD_FHA_dom_sf"/>
</dbReference>
<name>A0ABX1IYY6_9PSEU</name>
<evidence type="ECO:0000259" key="2">
    <source>
        <dbReference type="PROSITE" id="PS50006"/>
    </source>
</evidence>
<dbReference type="InterPro" id="IPR000253">
    <property type="entry name" value="FHA_dom"/>
</dbReference>
<dbReference type="Gene3D" id="2.60.200.20">
    <property type="match status" value="1"/>
</dbReference>
<keyword evidence="1" id="KW-0597">Phosphoprotein</keyword>
<dbReference type="RefSeq" id="WP_168512904.1">
    <property type="nucleotide sequence ID" value="NZ_JAAXLS010000003.1"/>
</dbReference>